<dbReference type="GO" id="GO:0022857">
    <property type="term" value="F:transmembrane transporter activity"/>
    <property type="evidence" value="ECO:0007669"/>
    <property type="project" value="InterPro"/>
</dbReference>
<organism evidence="7 8">
    <name type="scientific">Chamaesiphon polymorphus CCALA 037</name>
    <dbReference type="NCBI Taxonomy" id="2107692"/>
    <lineage>
        <taxon>Bacteria</taxon>
        <taxon>Bacillati</taxon>
        <taxon>Cyanobacteriota</taxon>
        <taxon>Cyanophyceae</taxon>
        <taxon>Gomontiellales</taxon>
        <taxon>Chamaesiphonaceae</taxon>
        <taxon>Chamaesiphon</taxon>
    </lineage>
</organism>
<evidence type="ECO:0000256" key="3">
    <source>
        <dbReference type="ARBA" id="ARBA00022692"/>
    </source>
</evidence>
<keyword evidence="4 6" id="KW-1133">Transmembrane helix</keyword>
<dbReference type="RefSeq" id="WP_106299398.1">
    <property type="nucleotide sequence ID" value="NZ_PVWO01000005.1"/>
</dbReference>
<dbReference type="InterPro" id="IPR000390">
    <property type="entry name" value="Small_drug/metabolite_transptr"/>
</dbReference>
<sequence>MTLPELILLLISVLAGVFGQFFLKLGAAKLGKVDVDNFLSHILSTIAIPELLIGLACYGTGAIFYILLLTRVNLSVAAPAISLSYIFSVLLGHFWFRESIALGQIFGLAAISVGVILVVSHK</sequence>
<evidence type="ECO:0000256" key="6">
    <source>
        <dbReference type="SAM" id="Phobius"/>
    </source>
</evidence>
<dbReference type="Pfam" id="PF10639">
    <property type="entry name" value="TMEM234"/>
    <property type="match status" value="1"/>
</dbReference>
<evidence type="ECO:0000256" key="4">
    <source>
        <dbReference type="ARBA" id="ARBA00022989"/>
    </source>
</evidence>
<evidence type="ECO:0000256" key="5">
    <source>
        <dbReference type="ARBA" id="ARBA00023136"/>
    </source>
</evidence>
<evidence type="ECO:0000256" key="1">
    <source>
        <dbReference type="ARBA" id="ARBA00004651"/>
    </source>
</evidence>
<evidence type="ECO:0000313" key="7">
    <source>
        <dbReference type="EMBL" id="PSB59454.1"/>
    </source>
</evidence>
<feature type="transmembrane region" description="Helical" evidence="6">
    <location>
        <begin position="101"/>
        <end position="119"/>
    </location>
</feature>
<proteinExistence type="predicted"/>
<keyword evidence="8" id="KW-1185">Reference proteome</keyword>
<protein>
    <submittedName>
        <fullName evidence="7">EamA-like transporter family protein</fullName>
    </submittedName>
</protein>
<dbReference type="Gene3D" id="1.10.3730.20">
    <property type="match status" value="1"/>
</dbReference>
<dbReference type="Proteomes" id="UP000238937">
    <property type="component" value="Unassembled WGS sequence"/>
</dbReference>
<dbReference type="PANTHER" id="PTHR30561">
    <property type="entry name" value="SMR FAMILY PROTON-DEPENDENT DRUG EFFLUX TRANSPORTER SUGE"/>
    <property type="match status" value="1"/>
</dbReference>
<dbReference type="InterPro" id="IPR037185">
    <property type="entry name" value="EmrE-like"/>
</dbReference>
<keyword evidence="2" id="KW-1003">Cell membrane</keyword>
<dbReference type="InterPro" id="IPR018908">
    <property type="entry name" value="TMEM234"/>
</dbReference>
<name>A0A2T1GNJ4_9CYAN</name>
<dbReference type="OrthoDB" id="531587at2"/>
<dbReference type="EMBL" id="PVWO01000005">
    <property type="protein sequence ID" value="PSB59454.1"/>
    <property type="molecule type" value="Genomic_DNA"/>
</dbReference>
<gene>
    <name evidence="7" type="ORF">C7B77_00685</name>
</gene>
<dbReference type="PANTHER" id="PTHR30561:SF9">
    <property type="entry name" value="4-AMINO-4-DEOXY-L-ARABINOSE-PHOSPHOUNDECAPRENOL FLIPPASE SUBUNIT ARNF-RELATED"/>
    <property type="match status" value="1"/>
</dbReference>
<evidence type="ECO:0000313" key="8">
    <source>
        <dbReference type="Proteomes" id="UP000238937"/>
    </source>
</evidence>
<evidence type="ECO:0000256" key="2">
    <source>
        <dbReference type="ARBA" id="ARBA00022475"/>
    </source>
</evidence>
<keyword evidence="3 6" id="KW-0812">Transmembrane</keyword>
<dbReference type="GO" id="GO:0005886">
    <property type="term" value="C:plasma membrane"/>
    <property type="evidence" value="ECO:0007669"/>
    <property type="project" value="UniProtKB-SubCell"/>
</dbReference>
<dbReference type="AlphaFoldDB" id="A0A2T1GNJ4"/>
<comment type="caution">
    <text evidence="7">The sequence shown here is derived from an EMBL/GenBank/DDBJ whole genome shotgun (WGS) entry which is preliminary data.</text>
</comment>
<feature type="transmembrane region" description="Helical" evidence="6">
    <location>
        <begin position="76"/>
        <end position="95"/>
    </location>
</feature>
<accession>A0A2T1GNJ4</accession>
<dbReference type="SUPFAM" id="SSF103481">
    <property type="entry name" value="Multidrug resistance efflux transporter EmrE"/>
    <property type="match status" value="1"/>
</dbReference>
<feature type="transmembrane region" description="Helical" evidence="6">
    <location>
        <begin position="43"/>
        <end position="69"/>
    </location>
</feature>
<keyword evidence="5 6" id="KW-0472">Membrane</keyword>
<comment type="subcellular location">
    <subcellularLocation>
        <location evidence="1">Cell membrane</location>
        <topology evidence="1">Multi-pass membrane protein</topology>
    </subcellularLocation>
</comment>
<reference evidence="7 8" key="1">
    <citation type="submission" date="2018-03" db="EMBL/GenBank/DDBJ databases">
        <title>The ancient ancestry and fast evolution of plastids.</title>
        <authorList>
            <person name="Moore K.R."/>
            <person name="Magnabosco C."/>
            <person name="Momper L."/>
            <person name="Gold D.A."/>
            <person name="Bosak T."/>
            <person name="Fournier G.P."/>
        </authorList>
    </citation>
    <scope>NUCLEOTIDE SEQUENCE [LARGE SCALE GENOMIC DNA]</scope>
    <source>
        <strain evidence="7 8">CCALA 037</strain>
    </source>
</reference>